<comment type="caution">
    <text evidence="2">The sequence shown here is derived from an EMBL/GenBank/DDBJ whole genome shotgun (WGS) entry which is preliminary data.</text>
</comment>
<reference evidence="2" key="1">
    <citation type="submission" date="2020-11" db="EMBL/GenBank/DDBJ databases">
        <authorList>
            <consortium name="DOE Joint Genome Institute"/>
            <person name="Ahrendt S."/>
            <person name="Riley R."/>
            <person name="Andreopoulos W."/>
            <person name="Labutti K."/>
            <person name="Pangilinan J."/>
            <person name="Ruiz-Duenas F.J."/>
            <person name="Barrasa J.M."/>
            <person name="Sanchez-Garcia M."/>
            <person name="Camarero S."/>
            <person name="Miyauchi S."/>
            <person name="Serrano A."/>
            <person name="Linde D."/>
            <person name="Babiker R."/>
            <person name="Drula E."/>
            <person name="Ayuso-Fernandez I."/>
            <person name="Pacheco R."/>
            <person name="Padilla G."/>
            <person name="Ferreira P."/>
            <person name="Barriuso J."/>
            <person name="Kellner H."/>
            <person name="Castanera R."/>
            <person name="Alfaro M."/>
            <person name="Ramirez L."/>
            <person name="Pisabarro A.G."/>
            <person name="Kuo A."/>
            <person name="Tritt A."/>
            <person name="Lipzen A."/>
            <person name="He G."/>
            <person name="Yan M."/>
            <person name="Ng V."/>
            <person name="Cullen D."/>
            <person name="Martin F."/>
            <person name="Rosso M.-N."/>
            <person name="Henrissat B."/>
            <person name="Hibbett D."/>
            <person name="Martinez A.T."/>
            <person name="Grigoriev I.V."/>
        </authorList>
    </citation>
    <scope>NUCLEOTIDE SEQUENCE</scope>
    <source>
        <strain evidence="2">CBS 247.69</strain>
    </source>
</reference>
<gene>
    <name evidence="2" type="ORF">BDZ94DRAFT_1264868</name>
</gene>
<dbReference type="AlphaFoldDB" id="A0A9P5Y2B6"/>
<keyword evidence="3" id="KW-1185">Reference proteome</keyword>
<dbReference type="Proteomes" id="UP000807353">
    <property type="component" value="Unassembled WGS sequence"/>
</dbReference>
<proteinExistence type="predicted"/>
<evidence type="ECO:0000313" key="3">
    <source>
        <dbReference type="Proteomes" id="UP000807353"/>
    </source>
</evidence>
<keyword evidence="1" id="KW-1133">Transmembrane helix</keyword>
<keyword evidence="1" id="KW-0472">Membrane</keyword>
<dbReference type="EMBL" id="MU150291">
    <property type="protein sequence ID" value="KAF9460977.1"/>
    <property type="molecule type" value="Genomic_DNA"/>
</dbReference>
<evidence type="ECO:0000256" key="1">
    <source>
        <dbReference type="SAM" id="Phobius"/>
    </source>
</evidence>
<protein>
    <submittedName>
        <fullName evidence="2">Uncharacterized protein</fullName>
    </submittedName>
</protein>
<name>A0A9P5Y2B6_9AGAR</name>
<organism evidence="2 3">
    <name type="scientific">Collybia nuda</name>
    <dbReference type="NCBI Taxonomy" id="64659"/>
    <lineage>
        <taxon>Eukaryota</taxon>
        <taxon>Fungi</taxon>
        <taxon>Dikarya</taxon>
        <taxon>Basidiomycota</taxon>
        <taxon>Agaricomycotina</taxon>
        <taxon>Agaricomycetes</taxon>
        <taxon>Agaricomycetidae</taxon>
        <taxon>Agaricales</taxon>
        <taxon>Tricholomatineae</taxon>
        <taxon>Clitocybaceae</taxon>
        <taxon>Collybia</taxon>
    </lineage>
</organism>
<keyword evidence="1" id="KW-0812">Transmembrane</keyword>
<sequence length="108" mass="11769">MVDEVDADRDGFIIVVLWCGGVVVSGAPIPMPICARYVAPQVVDWYVEIYLKKEGTGPGAGYILQWLYATLLPLHRNGWYACACGACQTDMRSAHCVSAVICGLLRGY</sequence>
<feature type="transmembrane region" description="Helical" evidence="1">
    <location>
        <begin position="12"/>
        <end position="31"/>
    </location>
</feature>
<accession>A0A9P5Y2B6</accession>
<evidence type="ECO:0000313" key="2">
    <source>
        <dbReference type="EMBL" id="KAF9460977.1"/>
    </source>
</evidence>